<sequence length="97" mass="10223">MPAFLIRLAVWFAGYFVSSLIAKLLLGAGLAFVSYTFINDLVAEAQLRMMGLYGNLPSDIMGILGILKIPQSLSVVMSAIGISAFIKSAKVALGKAG</sequence>
<dbReference type="AlphaFoldDB" id="A0A3A8ESV7"/>
<dbReference type="InterPro" id="IPR019670">
    <property type="entry name" value="DUF2523"/>
</dbReference>
<evidence type="ECO:0000313" key="2">
    <source>
        <dbReference type="EMBL" id="RKG33094.1"/>
    </source>
</evidence>
<comment type="caution">
    <text evidence="2">The sequence shown here is derived from an EMBL/GenBank/DDBJ whole genome shotgun (WGS) entry which is preliminary data.</text>
</comment>
<reference evidence="2 3" key="1">
    <citation type="submission" date="2018-09" db="EMBL/GenBank/DDBJ databases">
        <title>The draft genome of Acinetobacter spp. strains.</title>
        <authorList>
            <person name="Qin J."/>
            <person name="Feng Y."/>
            <person name="Zong Z."/>
        </authorList>
    </citation>
    <scope>NUCLEOTIDE SEQUENCE [LARGE SCALE GENOMIC DNA]</scope>
    <source>
        <strain evidence="2 3">WCHAc060115</strain>
    </source>
</reference>
<protein>
    <submittedName>
        <fullName evidence="2">DUF2523 domain-containing protein</fullName>
    </submittedName>
</protein>
<keyword evidence="3" id="KW-1185">Reference proteome</keyword>
<keyword evidence="1" id="KW-1133">Transmembrane helix</keyword>
<accession>A0A3A8ESV7</accession>
<feature type="transmembrane region" description="Helical" evidence="1">
    <location>
        <begin position="60"/>
        <end position="86"/>
    </location>
</feature>
<gene>
    <name evidence="2" type="ORF">D7V20_18075</name>
</gene>
<keyword evidence="1" id="KW-0472">Membrane</keyword>
<feature type="transmembrane region" description="Helical" evidence="1">
    <location>
        <begin position="12"/>
        <end position="38"/>
    </location>
</feature>
<dbReference type="OrthoDB" id="9950237at2"/>
<keyword evidence="1" id="KW-0812">Transmembrane</keyword>
<organism evidence="2 3">
    <name type="scientific">Acinetobacter rongchengensis</name>
    <dbReference type="NCBI Taxonomy" id="2419601"/>
    <lineage>
        <taxon>Bacteria</taxon>
        <taxon>Pseudomonadati</taxon>
        <taxon>Pseudomonadota</taxon>
        <taxon>Gammaproteobacteria</taxon>
        <taxon>Moraxellales</taxon>
        <taxon>Moraxellaceae</taxon>
        <taxon>Acinetobacter</taxon>
    </lineage>
</organism>
<dbReference type="Proteomes" id="UP000280405">
    <property type="component" value="Unassembled WGS sequence"/>
</dbReference>
<name>A0A3A8ESV7_9GAMM</name>
<dbReference type="RefSeq" id="WP_120385309.1">
    <property type="nucleotide sequence ID" value="NZ_RAXT01000087.1"/>
</dbReference>
<evidence type="ECO:0000256" key="1">
    <source>
        <dbReference type="SAM" id="Phobius"/>
    </source>
</evidence>
<dbReference type="Pfam" id="PF10734">
    <property type="entry name" value="DUF2523"/>
    <property type="match status" value="1"/>
</dbReference>
<proteinExistence type="predicted"/>
<dbReference type="EMBL" id="RAXT01000087">
    <property type="protein sequence ID" value="RKG33094.1"/>
    <property type="molecule type" value="Genomic_DNA"/>
</dbReference>
<evidence type="ECO:0000313" key="3">
    <source>
        <dbReference type="Proteomes" id="UP000280405"/>
    </source>
</evidence>